<sequence>MAFLQHHELKITTLSPVHIGCNETYEPTNYVIEDGALFEFSPTEALKVLDEADRKKLDNIVSGKPTSEMLKKVQAYFYQRRKDLFAVSSHFLPVGKGIEALYESRIGKTAQRESHDSEVLNRLGIERTSYNSNDRKPIFPGSSIKGAIRTALLDSINQGNSLAVKYKDSGSRDGLNIAYQASKKLEAELLEGKFATDPLRLLSIGDALWQQDDLPASEIYFALNRRKSHSKKEGRLLESMAEQRGLYQLLECVSALRYRSLSTSVTIHNVDTAKPAVGKLPVDKFQWEITDIAAACNRFYLPIFEKEMSLLKQLGYADPKWLENIQRIHELIKDNKAFLLRLGRHSGAESVTLNGVRAIKIMKGKGNKPSFEKAAKTIWLAASENRAQQGMASFGWVLVEIDPKDDNEFCAALTAAVEPMKAWQNAFREKQQLQRLEIEKQELVRLKRQQQEAEQAALEAEQQQQAKAALEEAKQSMSALAGEYFELTQANYWQTDKNAFWAQGVIEEWLDKLEANNEPDLRAQMKKLMEKHFKGALADPEKVGGKKNKPVYKPRVQAVAKRLNILDEA</sequence>
<feature type="coiled-coil region" evidence="7">
    <location>
        <begin position="426"/>
        <end position="483"/>
    </location>
</feature>
<keyword evidence="5" id="KW-0051">Antiviral defense</keyword>
<evidence type="ECO:0000256" key="7">
    <source>
        <dbReference type="SAM" id="Coils"/>
    </source>
</evidence>
<proteinExistence type="inferred from homology"/>
<dbReference type="InterPro" id="IPR005537">
    <property type="entry name" value="RAMP_III_fam"/>
</dbReference>
<dbReference type="AlphaFoldDB" id="A0A6S6TM69"/>
<name>A0A6S6TM69_9GAMM</name>
<evidence type="ECO:0000256" key="2">
    <source>
        <dbReference type="ARBA" id="ARBA00006680"/>
    </source>
</evidence>
<protein>
    <recommendedName>
        <fullName evidence="3">CRISPR system Cms protein Csm5</fullName>
    </recommendedName>
    <alternativeName>
        <fullName evidence="6">CRISPR type III A-associated protein Csm5</fullName>
    </alternativeName>
</protein>
<evidence type="ECO:0000256" key="1">
    <source>
        <dbReference type="ARBA" id="ARBA00003088"/>
    </source>
</evidence>
<evidence type="ECO:0000259" key="8">
    <source>
        <dbReference type="Pfam" id="PF03787"/>
    </source>
</evidence>
<organism evidence="9">
    <name type="scientific">uncultured Thiotrichaceae bacterium</name>
    <dbReference type="NCBI Taxonomy" id="298394"/>
    <lineage>
        <taxon>Bacteria</taxon>
        <taxon>Pseudomonadati</taxon>
        <taxon>Pseudomonadota</taxon>
        <taxon>Gammaproteobacteria</taxon>
        <taxon>Thiotrichales</taxon>
        <taxon>Thiotrichaceae</taxon>
        <taxon>environmental samples</taxon>
    </lineage>
</organism>
<dbReference type="GO" id="GO:0003723">
    <property type="term" value="F:RNA binding"/>
    <property type="evidence" value="ECO:0007669"/>
    <property type="project" value="UniProtKB-KW"/>
</dbReference>
<dbReference type="InterPro" id="IPR010173">
    <property type="entry name" value="CRISPR-assoc_Csm5"/>
</dbReference>
<dbReference type="GO" id="GO:0051607">
    <property type="term" value="P:defense response to virus"/>
    <property type="evidence" value="ECO:0007669"/>
    <property type="project" value="UniProtKB-KW"/>
</dbReference>
<evidence type="ECO:0000256" key="3">
    <source>
        <dbReference type="ARBA" id="ARBA00016113"/>
    </source>
</evidence>
<gene>
    <name evidence="9" type="ORF">HELGO_WM19198</name>
</gene>
<accession>A0A6S6TM69</accession>
<dbReference type="PANTHER" id="PTHR38007:SF1">
    <property type="entry name" value="CRISPR SYSTEM CMS PROTEIN CSM5"/>
    <property type="match status" value="1"/>
</dbReference>
<evidence type="ECO:0000256" key="5">
    <source>
        <dbReference type="ARBA" id="ARBA00023118"/>
    </source>
</evidence>
<dbReference type="Pfam" id="PF03787">
    <property type="entry name" value="RAMPs"/>
    <property type="match status" value="1"/>
</dbReference>
<evidence type="ECO:0000256" key="4">
    <source>
        <dbReference type="ARBA" id="ARBA00022884"/>
    </source>
</evidence>
<keyword evidence="7" id="KW-0175">Coiled coil</keyword>
<feature type="domain" description="CRISPR type III-associated protein" evidence="8">
    <location>
        <begin position="10"/>
        <end position="210"/>
    </location>
</feature>
<keyword evidence="4" id="KW-0694">RNA-binding</keyword>
<evidence type="ECO:0000313" key="9">
    <source>
        <dbReference type="EMBL" id="CAA6820335.1"/>
    </source>
</evidence>
<comment type="similarity">
    <text evidence="2">Belongs to the CRISPR-associated Csm5 family.</text>
</comment>
<dbReference type="NCBIfam" id="TIGR01899">
    <property type="entry name" value="cas_TM1807_csm5"/>
    <property type="match status" value="1"/>
</dbReference>
<comment type="function">
    <text evidence="1">This subunit might be involved in maturation of a crRNA intermediate to its mature form.</text>
</comment>
<reference evidence="9" key="1">
    <citation type="submission" date="2020-01" db="EMBL/GenBank/DDBJ databases">
        <authorList>
            <person name="Meier V. D."/>
            <person name="Meier V D."/>
        </authorList>
    </citation>
    <scope>NUCLEOTIDE SEQUENCE</scope>
    <source>
        <strain evidence="9">HLG_WM_MAG_07</strain>
    </source>
</reference>
<dbReference type="PANTHER" id="PTHR38007">
    <property type="entry name" value="CRISPR SYSTEM CMS PROTEIN CSM5"/>
    <property type="match status" value="1"/>
</dbReference>
<dbReference type="EMBL" id="CACVAY010000098">
    <property type="protein sequence ID" value="CAA6820335.1"/>
    <property type="molecule type" value="Genomic_DNA"/>
</dbReference>
<evidence type="ECO:0000256" key="6">
    <source>
        <dbReference type="ARBA" id="ARBA00031720"/>
    </source>
</evidence>